<sequence>MKFNPTILRSIHPNHLWLEVSENEIEEARSLASDYSNSIARQQAFLNSLCRNSLKKWLLDRAGFDRVDIPDKSSELWEFIHGFILQVEDKRIVAIPSDSNDLEGFTVQREWVDIPDLAADFYLAIQVDLDEKILHFWGFISREEVREFAELEPLYRQYLLDQDRPIDSLDILWDSCRFGESEKGAIEPLPALSETEARELIQSLSIPSLYSPRLQVHFEKWGALLNDKKWREELYRSRIQSRFIFLRNWLEEQFEKEWLDVEQFLQREPVRSREIRKRTGDMKKRIKLIDLQVQLKKVSVLLLIAIASQDNGTYRIIAQIYPVSANSVLPPNLGIAQFLPSGQELQTVISRQYDNWIQLRPFHCHEGQKFTLKVFWNDFSVVEEFIV</sequence>
<accession>A0AAW9QMB3</accession>
<name>A0AAW9QMB3_9CHRO</name>
<protein>
    <submittedName>
        <fullName evidence="1">DUF1822 family protein</fullName>
    </submittedName>
</protein>
<dbReference type="AlphaFoldDB" id="A0AAW9QMB3"/>
<proteinExistence type="predicted"/>
<comment type="caution">
    <text evidence="1">The sequence shown here is derived from an EMBL/GenBank/DDBJ whole genome shotgun (WGS) entry which is preliminary data.</text>
</comment>
<organism evidence="1 2">
    <name type="scientific">Pannus brasiliensis CCIBt3594</name>
    <dbReference type="NCBI Taxonomy" id="1427578"/>
    <lineage>
        <taxon>Bacteria</taxon>
        <taxon>Bacillati</taxon>
        <taxon>Cyanobacteriota</taxon>
        <taxon>Cyanophyceae</taxon>
        <taxon>Oscillatoriophycideae</taxon>
        <taxon>Chroococcales</taxon>
        <taxon>Microcystaceae</taxon>
        <taxon>Pannus</taxon>
    </lineage>
</organism>
<dbReference type="Pfam" id="PF08852">
    <property type="entry name" value="DUF1822"/>
    <property type="match status" value="1"/>
</dbReference>
<evidence type="ECO:0000313" key="2">
    <source>
        <dbReference type="Proteomes" id="UP001328733"/>
    </source>
</evidence>
<dbReference type="Proteomes" id="UP001328733">
    <property type="component" value="Unassembled WGS sequence"/>
</dbReference>
<reference evidence="1 2" key="1">
    <citation type="submission" date="2024-01" db="EMBL/GenBank/DDBJ databases">
        <title>Genomic insights into the taxonomy and metabolism of the cyanobacterium Pannus brasiliensis CCIBt3594.</title>
        <authorList>
            <person name="Machado M."/>
            <person name="Botero N.B."/>
            <person name="Andreote A.P.D."/>
            <person name="Feitosa A.M.T."/>
            <person name="Popin R."/>
            <person name="Sivonen K."/>
            <person name="Fiore M.F."/>
        </authorList>
    </citation>
    <scope>NUCLEOTIDE SEQUENCE [LARGE SCALE GENOMIC DNA]</scope>
    <source>
        <strain evidence="1 2">CCIBt3594</strain>
    </source>
</reference>
<dbReference type="EMBL" id="JBAFSM010000037">
    <property type="protein sequence ID" value="MEG3438932.1"/>
    <property type="molecule type" value="Genomic_DNA"/>
</dbReference>
<evidence type="ECO:0000313" key="1">
    <source>
        <dbReference type="EMBL" id="MEG3438932.1"/>
    </source>
</evidence>
<gene>
    <name evidence="1" type="ORF">V0288_17525</name>
</gene>
<dbReference type="InterPro" id="IPR014951">
    <property type="entry name" value="DUF1822"/>
</dbReference>
<keyword evidence="2" id="KW-1185">Reference proteome</keyword>
<dbReference type="RefSeq" id="WP_332866418.1">
    <property type="nucleotide sequence ID" value="NZ_JBAFSM010000037.1"/>
</dbReference>